<keyword evidence="9 11" id="KW-0472">Membrane</keyword>
<dbReference type="PANTHER" id="PTHR28533">
    <property type="entry name" value="PROTEIN PBN1"/>
    <property type="match status" value="1"/>
</dbReference>
<gene>
    <name evidence="12" type="ORF">B0A48_09521</name>
</gene>
<evidence type="ECO:0000256" key="6">
    <source>
        <dbReference type="ARBA" id="ARBA00022692"/>
    </source>
</evidence>
<evidence type="ECO:0000256" key="4">
    <source>
        <dbReference type="ARBA" id="ARBA00020410"/>
    </source>
</evidence>
<organism evidence="12 13">
    <name type="scientific">Cryoendolithus antarcticus</name>
    <dbReference type="NCBI Taxonomy" id="1507870"/>
    <lineage>
        <taxon>Eukaryota</taxon>
        <taxon>Fungi</taxon>
        <taxon>Dikarya</taxon>
        <taxon>Ascomycota</taxon>
        <taxon>Pezizomycotina</taxon>
        <taxon>Dothideomycetes</taxon>
        <taxon>Dothideomycetidae</taxon>
        <taxon>Cladosporiales</taxon>
        <taxon>Cladosporiaceae</taxon>
        <taxon>Cryoendolithus</taxon>
    </lineage>
</organism>
<dbReference type="GO" id="GO:0000030">
    <property type="term" value="F:mannosyltransferase activity"/>
    <property type="evidence" value="ECO:0007669"/>
    <property type="project" value="TreeGrafter"/>
</dbReference>
<comment type="subcellular location">
    <subcellularLocation>
        <location evidence="11">Endoplasmic reticulum membrane</location>
        <topology evidence="11">Single-pass membrane protein</topology>
    </subcellularLocation>
    <subcellularLocation>
        <location evidence="1">Endoplasmic reticulum membrane</location>
        <topology evidence="1">Single-pass type III membrane protein</topology>
    </subcellularLocation>
</comment>
<keyword evidence="10" id="KW-0325">Glycoprotein</keyword>
<evidence type="ECO:0000256" key="1">
    <source>
        <dbReference type="ARBA" id="ARBA00004643"/>
    </source>
</evidence>
<evidence type="ECO:0000313" key="12">
    <source>
        <dbReference type="EMBL" id="OQO04599.1"/>
    </source>
</evidence>
<dbReference type="AlphaFoldDB" id="A0A1V8SZV7"/>
<dbReference type="UniPathway" id="UPA00196"/>
<evidence type="ECO:0000256" key="3">
    <source>
        <dbReference type="ARBA" id="ARBA00010345"/>
    </source>
</evidence>
<dbReference type="EMBL" id="NAJO01000021">
    <property type="protein sequence ID" value="OQO04599.1"/>
    <property type="molecule type" value="Genomic_DNA"/>
</dbReference>
<comment type="caution">
    <text evidence="12">The sequence shown here is derived from an EMBL/GenBank/DDBJ whole genome shotgun (WGS) entry which is preliminary data.</text>
</comment>
<keyword evidence="6 11" id="KW-0812">Transmembrane</keyword>
<dbReference type="Pfam" id="PF08320">
    <property type="entry name" value="PIG-X"/>
    <property type="match status" value="1"/>
</dbReference>
<dbReference type="STRING" id="1507870.A0A1V8SZV7"/>
<dbReference type="GO" id="GO:1990529">
    <property type="term" value="C:glycosylphosphatidylinositol-mannosyltransferase I complex"/>
    <property type="evidence" value="ECO:0007669"/>
    <property type="project" value="TreeGrafter"/>
</dbReference>
<dbReference type="InParanoid" id="A0A1V8SZV7"/>
<evidence type="ECO:0000256" key="9">
    <source>
        <dbReference type="ARBA" id="ARBA00023136"/>
    </source>
</evidence>
<dbReference type="PANTHER" id="PTHR28533:SF1">
    <property type="entry name" value="PROTEIN PBN1"/>
    <property type="match status" value="1"/>
</dbReference>
<evidence type="ECO:0000256" key="10">
    <source>
        <dbReference type="ARBA" id="ARBA00023180"/>
    </source>
</evidence>
<comment type="similarity">
    <text evidence="3 11">Belongs to the PIGX family.</text>
</comment>
<evidence type="ECO:0000256" key="5">
    <source>
        <dbReference type="ARBA" id="ARBA00022502"/>
    </source>
</evidence>
<accession>A0A1V8SZV7</accession>
<feature type="transmembrane region" description="Helical" evidence="11">
    <location>
        <begin position="472"/>
        <end position="491"/>
    </location>
</feature>
<keyword evidence="13" id="KW-1185">Reference proteome</keyword>
<evidence type="ECO:0000256" key="11">
    <source>
        <dbReference type="RuleBase" id="RU366056"/>
    </source>
</evidence>
<dbReference type="SMART" id="SM00780">
    <property type="entry name" value="PIG-X"/>
    <property type="match status" value="1"/>
</dbReference>
<name>A0A1V8SZV7_9PEZI</name>
<dbReference type="Proteomes" id="UP000192596">
    <property type="component" value="Unassembled WGS sequence"/>
</dbReference>
<dbReference type="OrthoDB" id="5546453at2759"/>
<keyword evidence="5 11" id="KW-0337">GPI-anchor biosynthesis</keyword>
<keyword evidence="7 11" id="KW-0256">Endoplasmic reticulum</keyword>
<comment type="pathway">
    <text evidence="2 11">Glycolipid biosynthesis; glycosylphosphatidylinositol-anchor biosynthesis.</text>
</comment>
<reference evidence="13" key="1">
    <citation type="submission" date="2017-03" db="EMBL/GenBank/DDBJ databases">
        <title>Genomes of endolithic fungi from Antarctica.</title>
        <authorList>
            <person name="Coleine C."/>
            <person name="Masonjones S."/>
            <person name="Stajich J.E."/>
        </authorList>
    </citation>
    <scope>NUCLEOTIDE SEQUENCE [LARGE SCALE GENOMIC DNA]</scope>
    <source>
        <strain evidence="13">CCFEE 5527</strain>
    </source>
</reference>
<evidence type="ECO:0000256" key="8">
    <source>
        <dbReference type="ARBA" id="ARBA00022989"/>
    </source>
</evidence>
<evidence type="ECO:0000313" key="13">
    <source>
        <dbReference type="Proteomes" id="UP000192596"/>
    </source>
</evidence>
<evidence type="ECO:0000256" key="7">
    <source>
        <dbReference type="ARBA" id="ARBA00022824"/>
    </source>
</evidence>
<dbReference type="InterPro" id="IPR013233">
    <property type="entry name" value="PIG-X/PBN1"/>
</dbReference>
<proteinExistence type="inferred from homology"/>
<dbReference type="GO" id="GO:0006506">
    <property type="term" value="P:GPI anchor biosynthetic process"/>
    <property type="evidence" value="ECO:0007669"/>
    <property type="project" value="UniProtKB-UniPathway"/>
</dbReference>
<dbReference type="InterPro" id="IPR042322">
    <property type="entry name" value="Pbn1"/>
</dbReference>
<keyword evidence="8 11" id="KW-1133">Transmembrane helix</keyword>
<comment type="function">
    <text evidence="11">Required for proper folding and/or the stability of a subset of proteins in the endoplasmic reticulum. Component of glycosylphosphatidylinositol-mannosyltransferase 1 which transfers the first of the 4 mannoses in the GPI-anchor precursors during GPI-anchor biosynthesis. Probably acts by stabilizing the mannosyltransferase GPI14.</text>
</comment>
<dbReference type="GO" id="GO:0005789">
    <property type="term" value="C:endoplasmic reticulum membrane"/>
    <property type="evidence" value="ECO:0007669"/>
    <property type="project" value="UniProtKB-SubCell"/>
</dbReference>
<evidence type="ECO:0000256" key="2">
    <source>
        <dbReference type="ARBA" id="ARBA00004687"/>
    </source>
</evidence>
<protein>
    <recommendedName>
        <fullName evidence="4 11">Protein PBN1</fullName>
    </recommendedName>
</protein>
<sequence length="510" mass="56092">MKQRITYLQGEGTDIDVNSLHVNPDSLVFSNAEQAALQKRVTITEVLDNVHELHIRWSSPRNDELPSPLVSRLPSGLHVFFTPRSAGTDVPICELLQTLFGAELQCHSVVDSFSRPQITSERFSAAASYQYFHVLPTLHDFSQWFDSNICRANLKIKLACGIEADAITRAATFDLDFDAISHAVTTTVAWKADSDWIEPLTHPNTARAIVQLNERDSIEVGVLQPAHQPTDEPEELSLGGYLTTLGDDEIHEPSATLFAFPSRHHALPQKLARQKFRADFQQPTGLHPKLDLTFASARSVASPADSRALHAYLTLPVSLFIDRYQFSDALSLQAQNLKALHSLSGEDDLEAPAWVLKSWGSAALFEVVHPNTTESATSGPWTLTIPTHLRYVKPSTNVSASSQENLQIPSPILFWACPAEEGLKFATNPFDRVNLGFDGLFGPKTLFYHVPSADETGLLDLKIPILDSASSGWVSMATSAVVIAGFSWVMWKLFGGDAGARVEKSGKKTQ</sequence>